<dbReference type="InterPro" id="IPR036424">
    <property type="entry name" value="UPP_synth-like_sf"/>
</dbReference>
<feature type="binding site" evidence="10">
    <location>
        <begin position="620"/>
        <end position="621"/>
    </location>
    <ligand>
        <name>S-adenosyl-L-methionine</name>
        <dbReference type="ChEBI" id="CHEBI:59789"/>
    </ligand>
</feature>
<evidence type="ECO:0000256" key="7">
    <source>
        <dbReference type="ARBA" id="ARBA00023128"/>
    </source>
</evidence>
<dbReference type="EMBL" id="CALLCH030000015">
    <property type="protein sequence ID" value="CAI4216231.1"/>
    <property type="molecule type" value="Genomic_DNA"/>
</dbReference>
<comment type="similarity">
    <text evidence="1">Belongs to the class I-like SAM-binding methyltransferase superfamily. TRM5/TYW2 family.</text>
</comment>
<comment type="similarity">
    <text evidence="10">Belongs to the TRM5 / TYW2 family.</text>
</comment>
<dbReference type="GO" id="GO:0005759">
    <property type="term" value="C:mitochondrial matrix"/>
    <property type="evidence" value="ECO:0007669"/>
    <property type="project" value="UniProtKB-SubCell"/>
</dbReference>
<dbReference type="SUPFAM" id="SSF64005">
    <property type="entry name" value="Undecaprenyl diphosphate synthase"/>
    <property type="match status" value="1"/>
</dbReference>
<evidence type="ECO:0000256" key="6">
    <source>
        <dbReference type="ARBA" id="ARBA00022694"/>
    </source>
</evidence>
<dbReference type="GO" id="GO:0052906">
    <property type="term" value="F:tRNA (guanine(37)-N1)-methyltransferase activity"/>
    <property type="evidence" value="ECO:0007669"/>
    <property type="project" value="UniProtKB-UniRule"/>
</dbReference>
<dbReference type="EC" id="2.1.1.228" evidence="10"/>
<feature type="domain" description="SAM-dependent methyltransferase TRM5/TYW2-type" evidence="12">
    <location>
        <begin position="453"/>
        <end position="741"/>
    </location>
</feature>
<dbReference type="Gene3D" id="3.40.50.150">
    <property type="entry name" value="Vaccinia Virus protein VP39"/>
    <property type="match status" value="1"/>
</dbReference>
<dbReference type="PANTHER" id="PTHR23245">
    <property type="entry name" value="TRNA METHYLTRANSFERASE"/>
    <property type="match status" value="1"/>
</dbReference>
<dbReference type="GO" id="GO:0002939">
    <property type="term" value="P:tRNA N1-guanine methylation"/>
    <property type="evidence" value="ECO:0007669"/>
    <property type="project" value="TreeGrafter"/>
</dbReference>
<dbReference type="SUPFAM" id="SSF53335">
    <property type="entry name" value="S-adenosyl-L-methionine-dependent methyltransferases"/>
    <property type="match status" value="1"/>
</dbReference>
<keyword evidence="4 10" id="KW-0808">Transferase</keyword>
<dbReference type="OrthoDB" id="408788at2759"/>
<dbReference type="FunFam" id="3.30.300.110:FF:000001">
    <property type="entry name" value="tRNA (guanine(37)-N1)-methyltransferase"/>
    <property type="match status" value="1"/>
</dbReference>
<keyword evidence="5 10" id="KW-0949">S-adenosyl-L-methionine</keyword>
<evidence type="ECO:0000256" key="9">
    <source>
        <dbReference type="ARBA" id="ARBA00047783"/>
    </source>
</evidence>
<dbReference type="InterPro" id="IPR056743">
    <property type="entry name" value="TRM5-TYW2-like_MTfase"/>
</dbReference>
<dbReference type="Pfam" id="PF02475">
    <property type="entry name" value="TRM5-TYW2_MTfase"/>
    <property type="match status" value="1"/>
</dbReference>
<keyword evidence="2 10" id="KW-0963">Cytoplasm</keyword>
<keyword evidence="14" id="KW-1185">Reference proteome</keyword>
<keyword evidence="7 10" id="KW-0496">Mitochondrion</keyword>
<dbReference type="PROSITE" id="PS51684">
    <property type="entry name" value="SAM_MT_TRM5_TYW2"/>
    <property type="match status" value="1"/>
</dbReference>
<comment type="caution">
    <text evidence="13">The sequence shown here is derived from an EMBL/GenBank/DDBJ whole genome shotgun (WGS) entry which is preliminary data.</text>
</comment>
<dbReference type="InterPro" id="IPR025792">
    <property type="entry name" value="tRNA_Gua_MeTrfase_euk"/>
</dbReference>
<evidence type="ECO:0000256" key="3">
    <source>
        <dbReference type="ARBA" id="ARBA00022603"/>
    </source>
</evidence>
<feature type="binding site" evidence="10">
    <location>
        <begin position="592"/>
        <end position="593"/>
    </location>
    <ligand>
        <name>S-adenosyl-L-methionine</name>
        <dbReference type="ChEBI" id="CHEBI:59789"/>
    </ligand>
</feature>
<dbReference type="CDD" id="cd02440">
    <property type="entry name" value="AdoMet_MTases"/>
    <property type="match status" value="1"/>
</dbReference>
<name>A0A9P1H5C8_9PEZI</name>
<evidence type="ECO:0000256" key="4">
    <source>
        <dbReference type="ARBA" id="ARBA00022679"/>
    </source>
</evidence>
<dbReference type="Pfam" id="PF25133">
    <property type="entry name" value="TYW2_N_2"/>
    <property type="match status" value="1"/>
</dbReference>
<evidence type="ECO:0000313" key="13">
    <source>
        <dbReference type="EMBL" id="CAI4216231.1"/>
    </source>
</evidence>
<dbReference type="PANTHER" id="PTHR23245:SF36">
    <property type="entry name" value="TRNA (GUANINE(37)-N1)-METHYLTRANSFERASE"/>
    <property type="match status" value="1"/>
</dbReference>
<dbReference type="HAMAP" id="MF_03152">
    <property type="entry name" value="TRM5"/>
    <property type="match status" value="1"/>
</dbReference>
<comment type="catalytic activity">
    <reaction evidence="9 10">
        <text>guanosine(37) in tRNA + S-adenosyl-L-methionine = N(1)-methylguanosine(37) in tRNA + S-adenosyl-L-homocysteine + H(+)</text>
        <dbReference type="Rhea" id="RHEA:36899"/>
        <dbReference type="Rhea" id="RHEA-COMP:10145"/>
        <dbReference type="Rhea" id="RHEA-COMP:10147"/>
        <dbReference type="ChEBI" id="CHEBI:15378"/>
        <dbReference type="ChEBI" id="CHEBI:57856"/>
        <dbReference type="ChEBI" id="CHEBI:59789"/>
        <dbReference type="ChEBI" id="CHEBI:73542"/>
        <dbReference type="ChEBI" id="CHEBI:74269"/>
        <dbReference type="EC" id="2.1.1.228"/>
    </reaction>
</comment>
<evidence type="ECO:0000313" key="14">
    <source>
        <dbReference type="Proteomes" id="UP000838763"/>
    </source>
</evidence>
<proteinExistence type="inferred from homology"/>
<comment type="subcellular location">
    <subcellularLocation>
        <location evidence="10">Mitochondrion matrix</location>
    </subcellularLocation>
    <subcellularLocation>
        <location evidence="10">Nucleus</location>
    </subcellularLocation>
    <subcellularLocation>
        <location evidence="10">Cytoplasm</location>
    </subcellularLocation>
    <text evidence="10">Predominantly in the mitochondria and in the nucleus.</text>
</comment>
<organism evidence="13 14">
    <name type="scientific">Parascedosporium putredinis</name>
    <dbReference type="NCBI Taxonomy" id="1442378"/>
    <lineage>
        <taxon>Eukaryota</taxon>
        <taxon>Fungi</taxon>
        <taxon>Dikarya</taxon>
        <taxon>Ascomycota</taxon>
        <taxon>Pezizomycotina</taxon>
        <taxon>Sordariomycetes</taxon>
        <taxon>Hypocreomycetidae</taxon>
        <taxon>Microascales</taxon>
        <taxon>Microascaceae</taxon>
        <taxon>Parascedosporium</taxon>
    </lineage>
</organism>
<dbReference type="Proteomes" id="UP000838763">
    <property type="component" value="Unassembled WGS sequence"/>
</dbReference>
<accession>A0A9P1H5C8</accession>
<evidence type="ECO:0000259" key="12">
    <source>
        <dbReference type="PROSITE" id="PS51684"/>
    </source>
</evidence>
<dbReference type="InterPro" id="IPR056744">
    <property type="entry name" value="TRM5/TYW2-like_N"/>
</dbReference>
<dbReference type="InterPro" id="IPR030382">
    <property type="entry name" value="MeTrfase_TRM5/TYW2"/>
</dbReference>
<dbReference type="Gene3D" id="3.30.300.110">
    <property type="entry name" value="Met-10+ protein-like domains"/>
    <property type="match status" value="1"/>
</dbReference>
<dbReference type="GO" id="GO:0016765">
    <property type="term" value="F:transferase activity, transferring alkyl or aryl (other than methyl) groups"/>
    <property type="evidence" value="ECO:0007669"/>
    <property type="project" value="InterPro"/>
</dbReference>
<dbReference type="GO" id="GO:0005634">
    <property type="term" value="C:nucleus"/>
    <property type="evidence" value="ECO:0007669"/>
    <property type="project" value="UniProtKB-SubCell"/>
</dbReference>
<keyword evidence="8 10" id="KW-0539">Nucleus</keyword>
<gene>
    <name evidence="10" type="primary">TRM5</name>
    <name evidence="13" type="ORF">PPNO1_LOCUS5891</name>
</gene>
<evidence type="ECO:0000256" key="10">
    <source>
        <dbReference type="HAMAP-Rule" id="MF_03152"/>
    </source>
</evidence>
<dbReference type="GO" id="GO:0070901">
    <property type="term" value="P:mitochondrial tRNA methylation"/>
    <property type="evidence" value="ECO:0007669"/>
    <property type="project" value="TreeGrafter"/>
</dbReference>
<comment type="caution">
    <text evidence="10">Lacks conserved residue(s) required for the propagation of feature annotation.</text>
</comment>
<evidence type="ECO:0000256" key="5">
    <source>
        <dbReference type="ARBA" id="ARBA00022691"/>
    </source>
</evidence>
<dbReference type="AlphaFoldDB" id="A0A9P1H5C8"/>
<dbReference type="Gene3D" id="3.40.1180.10">
    <property type="entry name" value="Decaprenyl diphosphate synthase-like"/>
    <property type="match status" value="1"/>
</dbReference>
<comment type="function">
    <text evidence="10">Specifically methylates the N1 position of guanosine-37 in various cytoplasmic and mitochondrial tRNAs. Methylation is not dependent on the nature of the nucleoside 5' of the target nucleoside. This is the first step in the biosynthesis of wybutosine (yW), a modified base adjacent to the anticodon of tRNAs and required for accurate decoding.</text>
</comment>
<feature type="binding site" evidence="10">
    <location>
        <position position="554"/>
    </location>
    <ligand>
        <name>S-adenosyl-L-methionine</name>
        <dbReference type="ChEBI" id="CHEBI:59789"/>
    </ligand>
</feature>
<reference evidence="13" key="1">
    <citation type="submission" date="2022-11" db="EMBL/GenBank/DDBJ databases">
        <authorList>
            <person name="Scott C."/>
            <person name="Bruce N."/>
        </authorList>
    </citation>
    <scope>NUCLEOTIDE SEQUENCE</scope>
</reference>
<evidence type="ECO:0000256" key="8">
    <source>
        <dbReference type="ARBA" id="ARBA00023242"/>
    </source>
</evidence>
<evidence type="ECO:0000256" key="11">
    <source>
        <dbReference type="SAM" id="MobiDB-lite"/>
    </source>
</evidence>
<evidence type="ECO:0000256" key="1">
    <source>
        <dbReference type="ARBA" id="ARBA00009775"/>
    </source>
</evidence>
<keyword evidence="6 10" id="KW-0819">tRNA processing</keyword>
<dbReference type="InterPro" id="IPR029063">
    <property type="entry name" value="SAM-dependent_MTases_sf"/>
</dbReference>
<evidence type="ECO:0000256" key="2">
    <source>
        <dbReference type="ARBA" id="ARBA00022490"/>
    </source>
</evidence>
<feature type="region of interest" description="Disordered" evidence="11">
    <location>
        <begin position="643"/>
        <end position="662"/>
    </location>
</feature>
<comment type="subunit">
    <text evidence="10">Monomer.</text>
</comment>
<protein>
    <recommendedName>
        <fullName evidence="10">tRNA (guanine(37)-N1)-methyltransferase</fullName>
        <ecNumber evidence="10">2.1.1.228</ecNumber>
    </recommendedName>
    <alternativeName>
        <fullName evidence="10">M1G-methyltransferase</fullName>
    </alternativeName>
    <alternativeName>
        <fullName evidence="10">tRNA [GM37] methyltransferase</fullName>
    </alternativeName>
    <alternativeName>
        <fullName evidence="10">tRNA methyltransferase 5</fullName>
    </alternativeName>
</protein>
<sequence>MALNLRDRRLYREDEKANHRLLNDDQRQRLLDEYMPPPPPTSTVGKNKVTKAWDTKSQNARNSHLGVRRFLKSQLHLLIFTLLHSFFSLYVKTRQTWNKVCYRVSSIISYHHRTPELIENDVRSLRQKPEHLSAVLNMHEDARATELERLVNEAADIAVWTACAGIPMLSIYERSGTLKRYLPQIHQAILQRFASYFGEQYPGLTVTAPHTEPVDSAPMGGSALEGKLKHLNIMFISYKDGREAMVDLTKTLAEMSQKGKLNPADIHMDLIDAELSEGIMPEPDLLLLFTPTSSSLATPLADPASTNVLGETWNADAESVMIQLRAPLARAMTTLDRALFSQKFPLAAAAVREPRHLARYRKDLIHEAKLFNRSGFNPLLLLSPEVKHESKATWGETIQRGHTEGEVDVVPYELALDYDRWTYPVKPLTQILADEVIQSILPEELHNEVPSGFNSVGHVEDRELTSPCKSSPEPQGSVPPLQKVIADVILDKTPRFRTVINKIDTVGQESEFRTFSYEVLAGPDDLNVEVKENDCIFRFDYAKVYWNSKLEPEHTRLINKFRPGEVVCDVMAGIGPFAVPAGRKGVFVWANDMNPESYKYLSEAVARNKADGFVRPFNEDGRKFIHRAADLVLDSSRSGDHVLVRPKHRPSRTKPGPAPEPTRELFAPHTEAKLPVVHVHCFAPKFSDEEVAEDINKRIFDEIGVKLPVGDDLDAGQVSIYDVRDVAPNKRMFCASFRIPPEVAFAPREPST</sequence>
<keyword evidence="3 10" id="KW-0489">Methyltransferase</keyword>